<evidence type="ECO:0000256" key="1">
    <source>
        <dbReference type="SAM" id="MobiDB-lite"/>
    </source>
</evidence>
<dbReference type="RefSeq" id="WP_379732739.1">
    <property type="nucleotide sequence ID" value="NZ_JBHRVV010000001.1"/>
</dbReference>
<organism evidence="2 3">
    <name type="scientific">Massilia haematophila</name>
    <dbReference type="NCBI Taxonomy" id="457923"/>
    <lineage>
        <taxon>Bacteria</taxon>
        <taxon>Pseudomonadati</taxon>
        <taxon>Pseudomonadota</taxon>
        <taxon>Betaproteobacteria</taxon>
        <taxon>Burkholderiales</taxon>
        <taxon>Oxalobacteraceae</taxon>
        <taxon>Telluria group</taxon>
        <taxon>Massilia</taxon>
    </lineage>
</organism>
<proteinExistence type="predicted"/>
<dbReference type="EMBL" id="JBHRVV010000001">
    <property type="protein sequence ID" value="MFC3456667.1"/>
    <property type="molecule type" value="Genomic_DNA"/>
</dbReference>
<gene>
    <name evidence="2" type="ORF">ACFOPH_00165</name>
</gene>
<accession>A0ABV7PG17</accession>
<feature type="region of interest" description="Disordered" evidence="1">
    <location>
        <begin position="299"/>
        <end position="319"/>
    </location>
</feature>
<dbReference type="Proteomes" id="UP001595665">
    <property type="component" value="Unassembled WGS sequence"/>
</dbReference>
<reference evidence="3" key="1">
    <citation type="journal article" date="2019" name="Int. J. Syst. Evol. Microbiol.">
        <title>The Global Catalogue of Microorganisms (GCM) 10K type strain sequencing project: providing services to taxonomists for standard genome sequencing and annotation.</title>
        <authorList>
            <consortium name="The Broad Institute Genomics Platform"/>
            <consortium name="The Broad Institute Genome Sequencing Center for Infectious Disease"/>
            <person name="Wu L."/>
            <person name="Ma J."/>
        </authorList>
    </citation>
    <scope>NUCLEOTIDE SEQUENCE [LARGE SCALE GENOMIC DNA]</scope>
    <source>
        <strain evidence="3">CCM 7480</strain>
    </source>
</reference>
<name>A0ABV7PG17_9BURK</name>
<keyword evidence="3" id="KW-1185">Reference proteome</keyword>
<evidence type="ECO:0008006" key="4">
    <source>
        <dbReference type="Google" id="ProtNLM"/>
    </source>
</evidence>
<sequence>MYKRAQQYISEFKDGKEFDRSSAIEGIVRNQNIDRANLYVLIKELAAGTSHVRENIVKLLEKIGLELDSPQPDKFRIIRDHAIIKALLVEGFAKDDAASDAAATVLRERCQPSDLAAFGNIYLRSLQAGKGDYLYLVAKAKVAAARPYIEALAELDKWRGQEEALKVINIVRAALGDTDLEDQFMQATFEAERNAPPAPANRFYDVGSAKDGKQVAAALATLGLIGTRRSLITACGYLRSQMKTYVPNQRERSIRYHALDALRYNYPDERVLYRPSTLDEWAAAETFCTQTLGAKFDGPTPDLPPDHVFPAGVSRPLKR</sequence>
<evidence type="ECO:0000313" key="3">
    <source>
        <dbReference type="Proteomes" id="UP001595665"/>
    </source>
</evidence>
<evidence type="ECO:0000313" key="2">
    <source>
        <dbReference type="EMBL" id="MFC3456667.1"/>
    </source>
</evidence>
<comment type="caution">
    <text evidence="2">The sequence shown here is derived from an EMBL/GenBank/DDBJ whole genome shotgun (WGS) entry which is preliminary data.</text>
</comment>
<protein>
    <recommendedName>
        <fullName evidence="4">HEAT repeat domain-containing protein</fullName>
    </recommendedName>
</protein>